<accession>A0A645DHB7</accession>
<comment type="caution">
    <text evidence="1">The sequence shown here is derived from an EMBL/GenBank/DDBJ whole genome shotgun (WGS) entry which is preliminary data.</text>
</comment>
<gene>
    <name evidence="1" type="ORF">SDC9_135745</name>
</gene>
<name>A0A645DHB7_9ZZZZ</name>
<dbReference type="EMBL" id="VSSQ01036227">
    <property type="protein sequence ID" value="MPM88641.1"/>
    <property type="molecule type" value="Genomic_DNA"/>
</dbReference>
<reference evidence="1" key="1">
    <citation type="submission" date="2019-08" db="EMBL/GenBank/DDBJ databases">
        <authorList>
            <person name="Kucharzyk K."/>
            <person name="Murdoch R.W."/>
            <person name="Higgins S."/>
            <person name="Loffler F."/>
        </authorList>
    </citation>
    <scope>NUCLEOTIDE SEQUENCE</scope>
</reference>
<proteinExistence type="predicted"/>
<protein>
    <submittedName>
        <fullName evidence="1">Uncharacterized protein</fullName>
    </submittedName>
</protein>
<organism evidence="1">
    <name type="scientific">bioreactor metagenome</name>
    <dbReference type="NCBI Taxonomy" id="1076179"/>
    <lineage>
        <taxon>unclassified sequences</taxon>
        <taxon>metagenomes</taxon>
        <taxon>ecological metagenomes</taxon>
    </lineage>
</organism>
<dbReference type="AlphaFoldDB" id="A0A645DHB7"/>
<evidence type="ECO:0000313" key="1">
    <source>
        <dbReference type="EMBL" id="MPM88641.1"/>
    </source>
</evidence>
<sequence length="107" mass="11870">MHGVPIRQPPVVYKHRGEVGLPAPDRVPEAARLTVYPGRESHHIAGHGARLQVFVDSLQYGGGFGFLHHCAVRFSPHAVDVVLLERRRVGGLGPHFRSHDLRQADVF</sequence>